<dbReference type="RefSeq" id="WP_044447529.1">
    <property type="nucleotide sequence ID" value="NZ_CALBIY010000056.1"/>
</dbReference>
<accession>A0A358DUH0</accession>
<dbReference type="KEGG" id="aaus:EP12_10650"/>
<organism evidence="1 2">
    <name type="scientific">Alteromonas australica</name>
    <dbReference type="NCBI Taxonomy" id="589873"/>
    <lineage>
        <taxon>Bacteria</taxon>
        <taxon>Pseudomonadati</taxon>
        <taxon>Pseudomonadota</taxon>
        <taxon>Gammaproteobacteria</taxon>
        <taxon>Alteromonadales</taxon>
        <taxon>Alteromonadaceae</taxon>
        <taxon>Alteromonas/Salinimonas group</taxon>
        <taxon>Alteromonas</taxon>
    </lineage>
</organism>
<dbReference type="AlphaFoldDB" id="A0A358DUH0"/>
<dbReference type="Proteomes" id="UP000264779">
    <property type="component" value="Unassembled WGS sequence"/>
</dbReference>
<sequence>MRQFTPHPGLIQAIVSLDSQRFRVTDIRDRYMTLYPGKQNKNDVRRWIHSFMRTFIKHGLLVDVTENEDKAAHYRQTNKLHSIVGSSASNNINNQDTLEKNLTEIQKRLHSRQHDILISLGATEELESLKIEFPEMALRIDKKLNEFKDQNVRTLGKIKALELLLSATS</sequence>
<comment type="caution">
    <text evidence="1">The sequence shown here is derived from an EMBL/GenBank/DDBJ whole genome shotgun (WGS) entry which is preliminary data.</text>
</comment>
<evidence type="ECO:0000313" key="1">
    <source>
        <dbReference type="EMBL" id="HBU49857.1"/>
    </source>
</evidence>
<gene>
    <name evidence="1" type="ORF">DEB45_01250</name>
</gene>
<evidence type="ECO:0000313" key="2">
    <source>
        <dbReference type="Proteomes" id="UP000264779"/>
    </source>
</evidence>
<evidence type="ECO:0008006" key="3">
    <source>
        <dbReference type="Google" id="ProtNLM"/>
    </source>
</evidence>
<protein>
    <recommendedName>
        <fullName evidence="3">Response regulator</fullName>
    </recommendedName>
</protein>
<reference evidence="1 2" key="1">
    <citation type="journal article" date="2018" name="Nat. Biotechnol.">
        <title>A standardized bacterial taxonomy based on genome phylogeny substantially revises the tree of life.</title>
        <authorList>
            <person name="Parks D.H."/>
            <person name="Chuvochina M."/>
            <person name="Waite D.W."/>
            <person name="Rinke C."/>
            <person name="Skarshewski A."/>
            <person name="Chaumeil P.A."/>
            <person name="Hugenholtz P."/>
        </authorList>
    </citation>
    <scope>NUCLEOTIDE SEQUENCE [LARGE SCALE GENOMIC DNA]</scope>
    <source>
        <strain evidence="1">UBA11621</strain>
    </source>
</reference>
<dbReference type="EMBL" id="DONK01000018">
    <property type="protein sequence ID" value="HBU49857.1"/>
    <property type="molecule type" value="Genomic_DNA"/>
</dbReference>
<dbReference type="OrthoDB" id="9128705at2"/>
<name>A0A358DUH0_9ALTE</name>
<proteinExistence type="predicted"/>